<name>A0A0G1R8K9_9BACT</name>
<dbReference type="Proteomes" id="UP000034922">
    <property type="component" value="Unassembled WGS sequence"/>
</dbReference>
<dbReference type="SUPFAM" id="SSF52540">
    <property type="entry name" value="P-loop containing nucleoside triphosphate hydrolases"/>
    <property type="match status" value="1"/>
</dbReference>
<feature type="domain" description="Helicase HerA central" evidence="1">
    <location>
        <begin position="211"/>
        <end position="254"/>
    </location>
</feature>
<organism evidence="2 3">
    <name type="scientific">Candidatus Woesebacteria bacterium GW2011_GWC2_45_9</name>
    <dbReference type="NCBI Taxonomy" id="1618589"/>
    <lineage>
        <taxon>Bacteria</taxon>
        <taxon>Candidatus Woeseibacteriota</taxon>
    </lineage>
</organism>
<dbReference type="InterPro" id="IPR051162">
    <property type="entry name" value="T4SS_component"/>
</dbReference>
<evidence type="ECO:0000313" key="2">
    <source>
        <dbReference type="EMBL" id="KKU17240.1"/>
    </source>
</evidence>
<dbReference type="Gene3D" id="3.40.50.300">
    <property type="entry name" value="P-loop containing nucleotide triphosphate hydrolases"/>
    <property type="match status" value="2"/>
</dbReference>
<dbReference type="InterPro" id="IPR002789">
    <property type="entry name" value="HerA_central"/>
</dbReference>
<comment type="caution">
    <text evidence="2">The sequence shown here is derived from an EMBL/GenBank/DDBJ whole genome shotgun (WGS) entry which is preliminary data.</text>
</comment>
<dbReference type="STRING" id="1618589.UX25_C0013G0008"/>
<sequence length="576" mass="66751">MNAFEIFLQKNKVTGQDWQRFTKKVSEYEGNFRVEVVFEGNDVGFYLYSQKDLSLVTDKLEGFILKPTGRPSTPRSTFRAHRRLHLRLPVQKNVLEFRENQAIKKQRNIETIIINFKKVIKINIFLISVLLADEKGNKFRSSYFSLTNPLLIFEFDFNSNLKVKKKPLSPFLKLEEVTKLFNTSEQQGLLEISGFPYFSHPAYLPLAGFDFGKHGLIVGQTGVGKTKFLEFFVKKMAKQVLDKDFVVVVIDPHATLYPQFLNIDKNKINFDFIRSSCDLFPHFSEPKIATELTILLFKTLLKDQFHAKMERVLKYTLYLLFLQNRMSLSNLQKFLTELEFRKELLQSLGQEQDYLVHFFETEFVEFQTKFYELAIMPILVLIDELNFIPAFSSHSSFSNLESTLKDNFLLSFSLNRIFLGEKATRLIAGLIIQQLFLIAQKGSLNKKIILIIDEVSIVENEGLINILAEARKFNLSVFLSQQYLTQITPELLRGILSNVFNYFTFKVSDEDAKILVKNLDIEFPDGILTEAKKKGVSEEELKRSLLVTLNPRECLARVFANGKFYPCFKARTMDTN</sequence>
<dbReference type="PANTHER" id="PTHR30121:SF6">
    <property type="entry name" value="SLR6007 PROTEIN"/>
    <property type="match status" value="1"/>
</dbReference>
<dbReference type="PANTHER" id="PTHR30121">
    <property type="entry name" value="UNCHARACTERIZED PROTEIN YJGR-RELATED"/>
    <property type="match status" value="1"/>
</dbReference>
<accession>A0A0G1R8K9</accession>
<dbReference type="InterPro" id="IPR027417">
    <property type="entry name" value="P-loop_NTPase"/>
</dbReference>
<reference evidence="2 3" key="1">
    <citation type="journal article" date="2015" name="Nature">
        <title>rRNA introns, odd ribosomes, and small enigmatic genomes across a large radiation of phyla.</title>
        <authorList>
            <person name="Brown C.T."/>
            <person name="Hug L.A."/>
            <person name="Thomas B.C."/>
            <person name="Sharon I."/>
            <person name="Castelle C.J."/>
            <person name="Singh A."/>
            <person name="Wilkins M.J."/>
            <person name="Williams K.H."/>
            <person name="Banfield J.F."/>
        </authorList>
    </citation>
    <scope>NUCLEOTIDE SEQUENCE [LARGE SCALE GENOMIC DNA]</scope>
</reference>
<proteinExistence type="predicted"/>
<dbReference type="EMBL" id="LCLM01000013">
    <property type="protein sequence ID" value="KKU17240.1"/>
    <property type="molecule type" value="Genomic_DNA"/>
</dbReference>
<gene>
    <name evidence="2" type="ORF">UX25_C0013G0008</name>
</gene>
<evidence type="ECO:0000313" key="3">
    <source>
        <dbReference type="Proteomes" id="UP000034922"/>
    </source>
</evidence>
<protein>
    <recommendedName>
        <fullName evidence="1">Helicase HerA central domain-containing protein</fullName>
    </recommendedName>
</protein>
<evidence type="ECO:0000259" key="1">
    <source>
        <dbReference type="Pfam" id="PF01935"/>
    </source>
</evidence>
<dbReference type="AlphaFoldDB" id="A0A0G1R8K9"/>
<dbReference type="Pfam" id="PF01935">
    <property type="entry name" value="DUF87"/>
    <property type="match status" value="1"/>
</dbReference>